<evidence type="ECO:0000256" key="1">
    <source>
        <dbReference type="ARBA" id="ARBA00004141"/>
    </source>
</evidence>
<accession>A0AAJ7UEQ4</accession>
<dbReference type="InterPro" id="IPR000276">
    <property type="entry name" value="GPCR_Rhodpsn"/>
</dbReference>
<keyword evidence="4 7" id="KW-0472">Membrane</keyword>
<evidence type="ECO:0000256" key="5">
    <source>
        <dbReference type="ARBA" id="ARBA00023224"/>
    </source>
</evidence>
<dbReference type="GO" id="GO:0016020">
    <property type="term" value="C:membrane"/>
    <property type="evidence" value="ECO:0007669"/>
    <property type="project" value="UniProtKB-SubCell"/>
</dbReference>
<dbReference type="Proteomes" id="UP001318040">
    <property type="component" value="Chromosome 70"/>
</dbReference>
<evidence type="ECO:0000256" key="7">
    <source>
        <dbReference type="SAM" id="Phobius"/>
    </source>
</evidence>
<dbReference type="PANTHER" id="PTHR26451">
    <property type="entry name" value="G_PROTEIN_RECEP_F1_2 DOMAIN-CONTAINING PROTEIN"/>
    <property type="match status" value="1"/>
</dbReference>
<feature type="transmembrane region" description="Helical" evidence="7">
    <location>
        <begin position="281"/>
        <end position="305"/>
    </location>
</feature>
<evidence type="ECO:0000256" key="6">
    <source>
        <dbReference type="SAM" id="MobiDB-lite"/>
    </source>
</evidence>
<evidence type="ECO:0000256" key="2">
    <source>
        <dbReference type="ARBA" id="ARBA00022692"/>
    </source>
</evidence>
<dbReference type="SUPFAM" id="SSF81321">
    <property type="entry name" value="Family A G protein-coupled receptor-like"/>
    <property type="match status" value="1"/>
</dbReference>
<evidence type="ECO:0000313" key="10">
    <source>
        <dbReference type="RefSeq" id="XP_032835000.1"/>
    </source>
</evidence>
<gene>
    <name evidence="10" type="primary">LOC116957144</name>
</gene>
<comment type="subcellular location">
    <subcellularLocation>
        <location evidence="1">Membrane</location>
        <topology evidence="1">Multi-pass membrane protein</topology>
    </subcellularLocation>
</comment>
<dbReference type="Gene3D" id="1.20.1070.10">
    <property type="entry name" value="Rhodopsin 7-helix transmembrane proteins"/>
    <property type="match status" value="2"/>
</dbReference>
<dbReference type="PANTHER" id="PTHR26451:SF897">
    <property type="entry name" value="TRACE AMINE-ASSOCIATED RECEPTOR 5-LIKE"/>
    <property type="match status" value="1"/>
</dbReference>
<dbReference type="AlphaFoldDB" id="A0AAJ7UEQ4"/>
<feature type="transmembrane region" description="Helical" evidence="7">
    <location>
        <begin position="89"/>
        <end position="111"/>
    </location>
</feature>
<keyword evidence="5" id="KW-0807">Transducer</keyword>
<dbReference type="PRINTS" id="PR00237">
    <property type="entry name" value="GPCRRHODOPSN"/>
</dbReference>
<reference evidence="10" key="1">
    <citation type="submission" date="2025-08" db="UniProtKB">
        <authorList>
            <consortium name="RefSeq"/>
        </authorList>
    </citation>
    <scope>IDENTIFICATION</scope>
    <source>
        <tissue evidence="10">Sperm</tissue>
    </source>
</reference>
<feature type="transmembrane region" description="Helical" evidence="7">
    <location>
        <begin position="55"/>
        <end position="80"/>
    </location>
</feature>
<feature type="transmembrane region" description="Helical" evidence="7">
    <location>
        <begin position="246"/>
        <end position="269"/>
    </location>
</feature>
<feature type="domain" description="G-protein coupled receptors family 1 profile" evidence="8">
    <location>
        <begin position="70"/>
        <end position="166"/>
    </location>
</feature>
<evidence type="ECO:0000259" key="8">
    <source>
        <dbReference type="PROSITE" id="PS50262"/>
    </source>
</evidence>
<dbReference type="PRINTS" id="PR00245">
    <property type="entry name" value="OLFACTORYR"/>
</dbReference>
<evidence type="ECO:0000313" key="9">
    <source>
        <dbReference type="Proteomes" id="UP001318040"/>
    </source>
</evidence>
<evidence type="ECO:0000256" key="3">
    <source>
        <dbReference type="ARBA" id="ARBA00022989"/>
    </source>
</evidence>
<sequence>MSPPNATSLRGPLNATAWDPAPPAGPPAGVTAWESPWALAFMSSPFREPPSLRPLYVALFAAAHAAIVAGNSLLLAAILLDRRLHRPMFVLLANLAACDLLGSAATLPGYARYAAGADGVPLGACLAQMFAGHVYGAPLAGLSLASMAVDRALAVRLPLRYAALATNWRALRPVAMPHCDHFALVRMACDDAAGGDASVNRAYDLGVKAALLAGGAATVLASYALVATLGCGGARDGAERRGRGKALRTCVTHLMVFLVLQVSVVLLIAQNHIQRYLVDSVYLPAYLAINFHVVPPLLNPIIYGLRTVEIQHGVRKLFRRKVLPITH</sequence>
<keyword evidence="2 7" id="KW-0812">Transmembrane</keyword>
<name>A0AAJ7UEQ4_PETMA</name>
<dbReference type="InterPro" id="IPR000725">
    <property type="entry name" value="Olfact_rcpt"/>
</dbReference>
<proteinExistence type="predicted"/>
<feature type="transmembrane region" description="Helical" evidence="7">
    <location>
        <begin position="209"/>
        <end position="234"/>
    </location>
</feature>
<dbReference type="PROSITE" id="PS50262">
    <property type="entry name" value="G_PROTEIN_RECEP_F1_2"/>
    <property type="match status" value="1"/>
</dbReference>
<dbReference type="GO" id="GO:0005549">
    <property type="term" value="F:odorant binding"/>
    <property type="evidence" value="ECO:0007669"/>
    <property type="project" value="TreeGrafter"/>
</dbReference>
<dbReference type="GO" id="GO:0004930">
    <property type="term" value="F:G protein-coupled receptor activity"/>
    <property type="evidence" value="ECO:0007669"/>
    <property type="project" value="InterPro"/>
</dbReference>
<feature type="region of interest" description="Disordered" evidence="6">
    <location>
        <begin position="1"/>
        <end position="27"/>
    </location>
</feature>
<keyword evidence="9" id="KW-1185">Reference proteome</keyword>
<dbReference type="GO" id="GO:0004984">
    <property type="term" value="F:olfactory receptor activity"/>
    <property type="evidence" value="ECO:0007669"/>
    <property type="project" value="InterPro"/>
</dbReference>
<protein>
    <submittedName>
        <fullName evidence="10">Olfactory receptor 52K2-like</fullName>
    </submittedName>
</protein>
<keyword evidence="3 7" id="KW-1133">Transmembrane helix</keyword>
<dbReference type="KEGG" id="pmrn:116957144"/>
<dbReference type="InterPro" id="IPR017452">
    <property type="entry name" value="GPCR_Rhodpsn_7TM"/>
</dbReference>
<evidence type="ECO:0000256" key="4">
    <source>
        <dbReference type="ARBA" id="ARBA00023136"/>
    </source>
</evidence>
<dbReference type="InterPro" id="IPR052921">
    <property type="entry name" value="GPCR1_Superfamily_Member"/>
</dbReference>
<dbReference type="Pfam" id="PF13853">
    <property type="entry name" value="7tm_4"/>
    <property type="match status" value="2"/>
</dbReference>
<organism evidence="9 10">
    <name type="scientific">Petromyzon marinus</name>
    <name type="common">Sea lamprey</name>
    <dbReference type="NCBI Taxonomy" id="7757"/>
    <lineage>
        <taxon>Eukaryota</taxon>
        <taxon>Metazoa</taxon>
        <taxon>Chordata</taxon>
        <taxon>Craniata</taxon>
        <taxon>Vertebrata</taxon>
        <taxon>Cyclostomata</taxon>
        <taxon>Hyperoartia</taxon>
        <taxon>Petromyzontiformes</taxon>
        <taxon>Petromyzontidae</taxon>
        <taxon>Petromyzon</taxon>
    </lineage>
</organism>
<dbReference type="RefSeq" id="XP_032835000.1">
    <property type="nucleotide sequence ID" value="XM_032979109.1"/>
</dbReference>